<dbReference type="PATRIC" id="fig|1582439.9.peg.805"/>
<dbReference type="GeneID" id="41599948"/>
<evidence type="ECO:0000313" key="1">
    <source>
        <dbReference type="EMBL" id="AJM91995.1"/>
    </source>
</evidence>
<sequence>MKTRFFVIIGIGGLLILIPAAFAVESFSGTSSFENVPSEVSRHFPTTFDIKLQYTVGPWGFGELAPVIEITPASAASYISLDFEPIPLYRNSVGRIPVTVTVDPVTEHEKIFLTVSFEGHTSQGISFRSGWTDSLILSLGPRDEISRQVDYEKISWGELDVKNDASIFTKNMVSRSLVQAGEQFFVVQKVDFRDDNFAANSTFSAVVGYAFDKGDKMIPFPKGENVTDAQHQEFAEDQRKLNNEFYQNSKFAKSFEFKVTTEKPFLVKSPFVLQDPGKYTHQFYKKLKNSTTVLESNMGGTTVVEKFSKVLSGTECKNENHRMLIKHDYSTVVCVTGDTARTLMERGWSLGK</sequence>
<accession>A0A0C5BYF7</accession>
<evidence type="ECO:0000313" key="2">
    <source>
        <dbReference type="Proteomes" id="UP000032027"/>
    </source>
</evidence>
<dbReference type="AlphaFoldDB" id="A0A0C5BYF7"/>
<name>A0A0C5BYF7_9ARCH</name>
<reference evidence="1 2" key="2">
    <citation type="journal article" date="2016" name="ISME J.">
        <title>Physiological and genomic characterization of two novel marine thaumarchaeal strains indicates niche differentiation.</title>
        <authorList>
            <person name="Bayer B."/>
            <person name="Vojvoda J."/>
            <person name="Offre P."/>
            <person name="Alves R.J."/>
            <person name="Elisabeth N.H."/>
            <person name="Garcia J.A."/>
            <person name="Volland J.M."/>
            <person name="Srivastava A."/>
            <person name="Schleper C."/>
            <person name="Herndl G.J."/>
        </authorList>
    </citation>
    <scope>NUCLEOTIDE SEQUENCE [LARGE SCALE GENOMIC DNA]</scope>
    <source>
        <strain evidence="1 2">D3C</strain>
    </source>
</reference>
<dbReference type="KEGG" id="nid:NPIRD3C_0783"/>
<dbReference type="STRING" id="1582439.NPIRD3C_0783"/>
<keyword evidence="2" id="KW-1185">Reference proteome</keyword>
<protein>
    <submittedName>
        <fullName evidence="1">Uncharacterized protein</fullName>
    </submittedName>
</protein>
<dbReference type="EMBL" id="CP010868">
    <property type="protein sequence ID" value="AJM91995.1"/>
    <property type="molecule type" value="Genomic_DNA"/>
</dbReference>
<dbReference type="RefSeq" id="WP_148702917.1">
    <property type="nucleotide sequence ID" value="NZ_CP010868.1"/>
</dbReference>
<dbReference type="OrthoDB" id="12289at2157"/>
<reference evidence="1 2" key="3">
    <citation type="journal article" date="2019" name="Int. J. Syst. Evol. Microbiol.">
        <title>Nitrosopumilus adriaticus sp. nov. and Nitrosopumilus piranensis sp. nov., two ammonia-oxidizing archaea from the Adriatic Sea and members of the class Nitrososphaeria.</title>
        <authorList>
            <person name="Bayer B."/>
            <person name="Vojvoda J."/>
            <person name="Reinthaler T."/>
            <person name="Reyes C."/>
            <person name="Pinto M."/>
            <person name="Herndl G.J."/>
        </authorList>
    </citation>
    <scope>NUCLEOTIDE SEQUENCE [LARGE SCALE GENOMIC DNA]</scope>
    <source>
        <strain evidence="1 2">D3C</strain>
    </source>
</reference>
<proteinExistence type="predicted"/>
<dbReference type="HOGENOM" id="CLU_786670_0_0_2"/>
<gene>
    <name evidence="1" type="ORF">NPIRD3C_0783</name>
</gene>
<reference evidence="2" key="1">
    <citation type="submission" date="2015-02" db="EMBL/GenBank/DDBJ databases">
        <title>Characterization of two novel Thaumarchaeota isolated from the Northern Adriatic Sea.</title>
        <authorList>
            <person name="Bayer B."/>
            <person name="Vojvoda J."/>
            <person name="Offre P."/>
            <person name="Srivastava A."/>
            <person name="Elisabeth N."/>
            <person name="Garcia J.A.L."/>
            <person name="Schleper C."/>
            <person name="Herndl G.J."/>
        </authorList>
    </citation>
    <scope>NUCLEOTIDE SEQUENCE [LARGE SCALE GENOMIC DNA]</scope>
    <source>
        <strain evidence="2">D3C</strain>
    </source>
</reference>
<organism evidence="1 2">
    <name type="scientific">Nitrosopumilus piranensis</name>
    <dbReference type="NCBI Taxonomy" id="1582439"/>
    <lineage>
        <taxon>Archaea</taxon>
        <taxon>Nitrososphaerota</taxon>
        <taxon>Nitrososphaeria</taxon>
        <taxon>Nitrosopumilales</taxon>
        <taxon>Nitrosopumilaceae</taxon>
        <taxon>Nitrosopumilus</taxon>
    </lineage>
</organism>
<dbReference type="Proteomes" id="UP000032027">
    <property type="component" value="Chromosome"/>
</dbReference>